<dbReference type="Proteomes" id="UP000056968">
    <property type="component" value="Chromosome"/>
</dbReference>
<name>A0A0S3EU95_9SPHN</name>
<dbReference type="STRING" id="1332080.ATN00_00315"/>
<dbReference type="RefSeq" id="WP_062060747.1">
    <property type="nucleotide sequence ID" value="NZ_CP013264.1"/>
</dbReference>
<dbReference type="EMBL" id="CP013264">
    <property type="protein sequence ID" value="ALR18990.1"/>
    <property type="molecule type" value="Genomic_DNA"/>
</dbReference>
<proteinExistence type="predicted"/>
<dbReference type="OrthoDB" id="7376075at2"/>
<protein>
    <submittedName>
        <fullName evidence="1">Uncharacterized protein</fullName>
    </submittedName>
</protein>
<accession>A0A0S3EU95</accession>
<evidence type="ECO:0000313" key="2">
    <source>
        <dbReference type="Proteomes" id="UP000056968"/>
    </source>
</evidence>
<dbReference type="KEGG" id="sbd:ATN00_00315"/>
<evidence type="ECO:0000313" key="1">
    <source>
        <dbReference type="EMBL" id="ALR18990.1"/>
    </source>
</evidence>
<keyword evidence="2" id="KW-1185">Reference proteome</keyword>
<dbReference type="AlphaFoldDB" id="A0A0S3EU95"/>
<sequence length="61" mass="7369">MILRAIEKFLREHDIAPTRFGRECARDPRLVFDLRRGREPGQRVTQRIEHFMNTYRRSVGL</sequence>
<reference evidence="1 2" key="1">
    <citation type="submission" date="2015-11" db="EMBL/GenBank/DDBJ databases">
        <title>A Two-component Flavoprotein Monooxygenase System MeaXY Responsible for para-Hydroxylation of 2-Methyl-6-ethylaniline and 2,6-Diethylaniline in Sphingobium baderi DE-13.</title>
        <authorList>
            <person name="Cheng M."/>
            <person name="Meng Q."/>
            <person name="Yang Y."/>
            <person name="Chu C."/>
            <person name="Yan X."/>
            <person name="He J."/>
            <person name="Li S."/>
        </authorList>
    </citation>
    <scope>NUCLEOTIDE SEQUENCE [LARGE SCALE GENOMIC DNA]</scope>
    <source>
        <strain evidence="1 2">DE-13</strain>
    </source>
</reference>
<organism evidence="1 2">
    <name type="scientific">Sphingobium baderi</name>
    <dbReference type="NCBI Taxonomy" id="1332080"/>
    <lineage>
        <taxon>Bacteria</taxon>
        <taxon>Pseudomonadati</taxon>
        <taxon>Pseudomonadota</taxon>
        <taxon>Alphaproteobacteria</taxon>
        <taxon>Sphingomonadales</taxon>
        <taxon>Sphingomonadaceae</taxon>
        <taxon>Sphingobium</taxon>
    </lineage>
</organism>
<gene>
    <name evidence="1" type="ORF">ATN00_00315</name>
</gene>